<feature type="chain" id="PRO_5036503213" evidence="1">
    <location>
        <begin position="20"/>
        <end position="529"/>
    </location>
</feature>
<proteinExistence type="predicted"/>
<reference evidence="2" key="1">
    <citation type="submission" date="2020-08" db="EMBL/GenBank/DDBJ databases">
        <title>Multicomponent nature underlies the extraordinary mechanical properties of spider dragline silk.</title>
        <authorList>
            <person name="Kono N."/>
            <person name="Nakamura H."/>
            <person name="Mori M."/>
            <person name="Yoshida Y."/>
            <person name="Ohtoshi R."/>
            <person name="Malay A.D."/>
            <person name="Moran D.A.P."/>
            <person name="Tomita M."/>
            <person name="Numata K."/>
            <person name="Arakawa K."/>
        </authorList>
    </citation>
    <scope>NUCLEOTIDE SEQUENCE</scope>
</reference>
<gene>
    <name evidence="2" type="ORF">NPIL_68411</name>
</gene>
<dbReference type="Proteomes" id="UP000887013">
    <property type="component" value="Unassembled WGS sequence"/>
</dbReference>
<accession>A0A8X6MFN5</accession>
<dbReference type="AlphaFoldDB" id="A0A8X6MFN5"/>
<evidence type="ECO:0000256" key="1">
    <source>
        <dbReference type="SAM" id="SignalP"/>
    </source>
</evidence>
<feature type="signal peptide" evidence="1">
    <location>
        <begin position="1"/>
        <end position="19"/>
    </location>
</feature>
<name>A0A8X6MFN5_NEPPI</name>
<sequence length="529" mass="60356">MWLPACLLGFLTGIAIFVAYNLTSEKSSREDCPKYLIRIMNYQFSEYFVHLDDKQVALLCKKSTVKPTEEVQVEDKATEYVKSKEMTTTEGQTSNLTTAATHAKGESIDEIKAFGEPSTKAPSPIEFIMDVKVVDKQIKKQIGKMQSTRSIFAPDFSQHLSYLTAPPVNFQVIPETKNSLQAIAEAKKAFQDIFESYSFEGKISEESGGTDYIIKEMLRSGGSIFTPYISPFIYLSLFLTEDIMRDISPVKPVNADLPYIEPTFIPYSSPLFYVHLLTAERQAASESIENADLDDQTIVNEQSATESSEDAQVDEQTIADEQVSTESLDNSNFQFERRLGLSSETKCSELSSALCHFNMDDDMIPTFRTLVEQTRFCEYLRSYYKCHFQNMITPKSLCGKRFSLNTAHELIMEICTGDSRQNYMKAVRCGRRVVREESERCLAESRSFAIEYKRKRGIESFEDETFERCLKGEFRKDCFSTAIEMECGADNFWEFDLLTKSGAREFLCKTREYFERATHAVEGVKLGFF</sequence>
<evidence type="ECO:0000313" key="2">
    <source>
        <dbReference type="EMBL" id="GFS51911.1"/>
    </source>
</evidence>
<keyword evidence="1" id="KW-0732">Signal</keyword>
<organism evidence="2 3">
    <name type="scientific">Nephila pilipes</name>
    <name type="common">Giant wood spider</name>
    <name type="synonym">Nephila maculata</name>
    <dbReference type="NCBI Taxonomy" id="299642"/>
    <lineage>
        <taxon>Eukaryota</taxon>
        <taxon>Metazoa</taxon>
        <taxon>Ecdysozoa</taxon>
        <taxon>Arthropoda</taxon>
        <taxon>Chelicerata</taxon>
        <taxon>Arachnida</taxon>
        <taxon>Araneae</taxon>
        <taxon>Araneomorphae</taxon>
        <taxon>Entelegynae</taxon>
        <taxon>Araneoidea</taxon>
        <taxon>Nephilidae</taxon>
        <taxon>Nephila</taxon>
    </lineage>
</organism>
<comment type="caution">
    <text evidence="2">The sequence shown here is derived from an EMBL/GenBank/DDBJ whole genome shotgun (WGS) entry which is preliminary data.</text>
</comment>
<protein>
    <submittedName>
        <fullName evidence="2">Uncharacterized protein</fullName>
    </submittedName>
</protein>
<keyword evidence="3" id="KW-1185">Reference proteome</keyword>
<dbReference type="EMBL" id="BMAW01045800">
    <property type="protein sequence ID" value="GFS51911.1"/>
    <property type="molecule type" value="Genomic_DNA"/>
</dbReference>
<evidence type="ECO:0000313" key="3">
    <source>
        <dbReference type="Proteomes" id="UP000887013"/>
    </source>
</evidence>